<keyword evidence="3" id="KW-1185">Reference proteome</keyword>
<evidence type="ECO:0000256" key="1">
    <source>
        <dbReference type="SAM" id="MobiDB-lite"/>
    </source>
</evidence>
<sequence length="45" mass="4606">MADPTHRDPTARGIDPDRRPTGVLAPPDPGAAVRALRATTAGESA</sequence>
<comment type="caution">
    <text evidence="2">The sequence shown here is derived from an EMBL/GenBank/DDBJ whole genome shotgun (WGS) entry which is preliminary data.</text>
</comment>
<feature type="region of interest" description="Disordered" evidence="1">
    <location>
        <begin position="1"/>
        <end position="31"/>
    </location>
</feature>
<reference evidence="2 3" key="1">
    <citation type="submission" date="2021-01" db="EMBL/GenBank/DDBJ databases">
        <title>WGS of actinomycetes isolated from Thailand.</title>
        <authorList>
            <person name="Thawai C."/>
        </authorList>
    </citation>
    <scope>NUCLEOTIDE SEQUENCE [LARGE SCALE GENOMIC DNA]</scope>
    <source>
        <strain evidence="2 3">LPG 2</strain>
    </source>
</reference>
<proteinExistence type="predicted"/>
<gene>
    <name evidence="2" type="ORF">JK358_35580</name>
</gene>
<protein>
    <submittedName>
        <fullName evidence="2">Uncharacterized protein</fullName>
    </submittedName>
</protein>
<name>A0ABS1MGS0_9NOCA</name>
<dbReference type="RefSeq" id="WP_201957229.1">
    <property type="nucleotide sequence ID" value="NZ_JAERRJ010000019.1"/>
</dbReference>
<evidence type="ECO:0000313" key="2">
    <source>
        <dbReference type="EMBL" id="MBL1079736.1"/>
    </source>
</evidence>
<organism evidence="2 3">
    <name type="scientific">Nocardia acididurans</name>
    <dbReference type="NCBI Taxonomy" id="2802282"/>
    <lineage>
        <taxon>Bacteria</taxon>
        <taxon>Bacillati</taxon>
        <taxon>Actinomycetota</taxon>
        <taxon>Actinomycetes</taxon>
        <taxon>Mycobacteriales</taxon>
        <taxon>Nocardiaceae</taxon>
        <taxon>Nocardia</taxon>
    </lineage>
</organism>
<feature type="compositionally biased region" description="Basic and acidic residues" evidence="1">
    <location>
        <begin position="1"/>
        <end position="20"/>
    </location>
</feature>
<accession>A0ABS1MGS0</accession>
<evidence type="ECO:0000313" key="3">
    <source>
        <dbReference type="Proteomes" id="UP000602198"/>
    </source>
</evidence>
<dbReference type="Proteomes" id="UP000602198">
    <property type="component" value="Unassembled WGS sequence"/>
</dbReference>
<dbReference type="EMBL" id="JAERRJ010000019">
    <property type="protein sequence ID" value="MBL1079736.1"/>
    <property type="molecule type" value="Genomic_DNA"/>
</dbReference>